<dbReference type="Gene3D" id="3.30.460.10">
    <property type="entry name" value="Beta Polymerase, domain 2"/>
    <property type="match status" value="1"/>
</dbReference>
<comment type="caution">
    <text evidence="2">The sequence shown here is derived from an EMBL/GenBank/DDBJ whole genome shotgun (WGS) entry which is preliminary data.</text>
</comment>
<dbReference type="Pfam" id="PF18765">
    <property type="entry name" value="Polbeta"/>
    <property type="match status" value="1"/>
</dbReference>
<dbReference type="EMBL" id="JBHSCX010000020">
    <property type="protein sequence ID" value="MFC4363433.1"/>
    <property type="molecule type" value="Genomic_DNA"/>
</dbReference>
<dbReference type="InterPro" id="IPR036388">
    <property type="entry name" value="WH-like_DNA-bd_sf"/>
</dbReference>
<dbReference type="InterPro" id="IPR041633">
    <property type="entry name" value="Polbeta"/>
</dbReference>
<organism evidence="2 3">
    <name type="scientific">Simiduia curdlanivorans</name>
    <dbReference type="NCBI Taxonomy" id="1492769"/>
    <lineage>
        <taxon>Bacteria</taxon>
        <taxon>Pseudomonadati</taxon>
        <taxon>Pseudomonadota</taxon>
        <taxon>Gammaproteobacteria</taxon>
        <taxon>Cellvibrionales</taxon>
        <taxon>Cellvibrionaceae</taxon>
        <taxon>Simiduia</taxon>
    </lineage>
</organism>
<name>A0ABV8V6C6_9GAMM</name>
<protein>
    <submittedName>
        <fullName evidence="2">Nucleotidyltransferase domain-containing protein</fullName>
    </submittedName>
</protein>
<dbReference type="SUPFAM" id="SSF81301">
    <property type="entry name" value="Nucleotidyltransferase"/>
    <property type="match status" value="1"/>
</dbReference>
<evidence type="ECO:0000313" key="3">
    <source>
        <dbReference type="Proteomes" id="UP001595840"/>
    </source>
</evidence>
<feature type="domain" description="Polymerase beta nucleotidyltransferase" evidence="1">
    <location>
        <begin position="105"/>
        <end position="156"/>
    </location>
</feature>
<dbReference type="InterPro" id="IPR043519">
    <property type="entry name" value="NT_sf"/>
</dbReference>
<evidence type="ECO:0000259" key="1">
    <source>
        <dbReference type="Pfam" id="PF18765"/>
    </source>
</evidence>
<keyword evidence="3" id="KW-1185">Reference proteome</keyword>
<gene>
    <name evidence="2" type="ORF">ACFOX3_14045</name>
</gene>
<dbReference type="CDD" id="cd05403">
    <property type="entry name" value="NT_KNTase_like"/>
    <property type="match status" value="1"/>
</dbReference>
<accession>A0ABV8V6C6</accession>
<proteinExistence type="predicted"/>
<dbReference type="Proteomes" id="UP001595840">
    <property type="component" value="Unassembled WGS sequence"/>
</dbReference>
<reference evidence="3" key="1">
    <citation type="journal article" date="2019" name="Int. J. Syst. Evol. Microbiol.">
        <title>The Global Catalogue of Microorganisms (GCM) 10K type strain sequencing project: providing services to taxonomists for standard genome sequencing and annotation.</title>
        <authorList>
            <consortium name="The Broad Institute Genomics Platform"/>
            <consortium name="The Broad Institute Genome Sequencing Center for Infectious Disease"/>
            <person name="Wu L."/>
            <person name="Ma J."/>
        </authorList>
    </citation>
    <scope>NUCLEOTIDE SEQUENCE [LARGE SCALE GENOMIC DNA]</scope>
    <source>
        <strain evidence="3">CECT 8570</strain>
    </source>
</reference>
<dbReference type="SUPFAM" id="SSF46785">
    <property type="entry name" value="Winged helix' DNA-binding domain"/>
    <property type="match status" value="1"/>
</dbReference>
<dbReference type="Gene3D" id="1.10.10.10">
    <property type="entry name" value="Winged helix-like DNA-binding domain superfamily/Winged helix DNA-binding domain"/>
    <property type="match status" value="1"/>
</dbReference>
<sequence length="190" mass="20845">MSRGIGSALFTKAQQKVLALLFGQPEKSFYLNEVIRLADMGKGVINRELTKLVAAGLLVVTKQGNQNHYQANKAAPIFNELVAIVQKTLGARSVLQQALSPILPRLEQAFIYGSVAKGEDHAGSDIDVMLVGEDLSYSDIMALLDPAESQLQRTVNPTIYSPQEFEQRLQEGQNFLTKVTAQTTINLLDE</sequence>
<evidence type="ECO:0000313" key="2">
    <source>
        <dbReference type="EMBL" id="MFC4363433.1"/>
    </source>
</evidence>
<dbReference type="InterPro" id="IPR036390">
    <property type="entry name" value="WH_DNA-bd_sf"/>
</dbReference>
<dbReference type="RefSeq" id="WP_290261229.1">
    <property type="nucleotide sequence ID" value="NZ_JAUFQG010000004.1"/>
</dbReference>